<keyword evidence="5" id="KW-1185">Reference proteome</keyword>
<dbReference type="PANTHER" id="PTHR34406:SF1">
    <property type="entry name" value="PROTEIN YCEI"/>
    <property type="match status" value="1"/>
</dbReference>
<evidence type="ECO:0000259" key="3">
    <source>
        <dbReference type="SMART" id="SM00867"/>
    </source>
</evidence>
<feature type="signal peptide" evidence="2">
    <location>
        <begin position="1"/>
        <end position="21"/>
    </location>
</feature>
<evidence type="ECO:0000313" key="4">
    <source>
        <dbReference type="EMBL" id="MFC6673704.1"/>
    </source>
</evidence>
<keyword evidence="2" id="KW-0732">Signal</keyword>
<feature type="compositionally biased region" description="Low complexity" evidence="1">
    <location>
        <begin position="149"/>
        <end position="160"/>
    </location>
</feature>
<feature type="chain" id="PRO_5045732289" evidence="2">
    <location>
        <begin position="22"/>
        <end position="160"/>
    </location>
</feature>
<dbReference type="InterPro" id="IPR007372">
    <property type="entry name" value="Lipid/polyisoprenoid-bd_YceI"/>
</dbReference>
<feature type="domain" description="Lipid/polyisoprenoid-binding YceI-like" evidence="3">
    <location>
        <begin position="23"/>
        <end position="158"/>
    </location>
</feature>
<comment type="caution">
    <text evidence="4">The sequence shown here is derived from an EMBL/GenBank/DDBJ whole genome shotgun (WGS) entry which is preliminary data.</text>
</comment>
<proteinExistence type="predicted"/>
<gene>
    <name evidence="4" type="ORF">ACFQDL_29165</name>
</gene>
<dbReference type="Gene3D" id="2.40.128.110">
    <property type="entry name" value="Lipid/polyisoprenoid-binding, YceI-like"/>
    <property type="match status" value="1"/>
</dbReference>
<dbReference type="SUPFAM" id="SSF101874">
    <property type="entry name" value="YceI-like"/>
    <property type="match status" value="1"/>
</dbReference>
<accession>A0ABW2A8M4</accession>
<dbReference type="SMART" id="SM00867">
    <property type="entry name" value="YceI"/>
    <property type="match status" value="1"/>
</dbReference>
<dbReference type="EMBL" id="JBHSWE010000001">
    <property type="protein sequence ID" value="MFC6673704.1"/>
    <property type="molecule type" value="Genomic_DNA"/>
</dbReference>
<organism evidence="4 5">
    <name type="scientific">Marinobacterium aestuariivivens</name>
    <dbReference type="NCBI Taxonomy" id="1698799"/>
    <lineage>
        <taxon>Bacteria</taxon>
        <taxon>Pseudomonadati</taxon>
        <taxon>Pseudomonadota</taxon>
        <taxon>Gammaproteobacteria</taxon>
        <taxon>Oceanospirillales</taxon>
        <taxon>Oceanospirillaceae</taxon>
        <taxon>Marinobacterium</taxon>
    </lineage>
</organism>
<protein>
    <submittedName>
        <fullName evidence="4">YceI family protein</fullName>
    </submittedName>
</protein>
<name>A0ABW2A8M4_9GAMM</name>
<evidence type="ECO:0000256" key="2">
    <source>
        <dbReference type="SAM" id="SignalP"/>
    </source>
</evidence>
<dbReference type="InterPro" id="IPR036761">
    <property type="entry name" value="TTHA0802/YceI-like_sf"/>
</dbReference>
<feature type="region of interest" description="Disordered" evidence="1">
    <location>
        <begin position="138"/>
        <end position="160"/>
    </location>
</feature>
<dbReference type="Proteomes" id="UP001596422">
    <property type="component" value="Unassembled WGS sequence"/>
</dbReference>
<evidence type="ECO:0000256" key="1">
    <source>
        <dbReference type="SAM" id="MobiDB-lite"/>
    </source>
</evidence>
<dbReference type="PANTHER" id="PTHR34406">
    <property type="entry name" value="PROTEIN YCEI"/>
    <property type="match status" value="1"/>
</dbReference>
<dbReference type="Pfam" id="PF04264">
    <property type="entry name" value="YceI"/>
    <property type="match status" value="1"/>
</dbReference>
<reference evidence="5" key="1">
    <citation type="journal article" date="2019" name="Int. J. Syst. Evol. Microbiol.">
        <title>The Global Catalogue of Microorganisms (GCM) 10K type strain sequencing project: providing services to taxonomists for standard genome sequencing and annotation.</title>
        <authorList>
            <consortium name="The Broad Institute Genomics Platform"/>
            <consortium name="The Broad Institute Genome Sequencing Center for Infectious Disease"/>
            <person name="Wu L."/>
            <person name="Ma J."/>
        </authorList>
    </citation>
    <scope>NUCLEOTIDE SEQUENCE [LARGE SCALE GENOMIC DNA]</scope>
    <source>
        <strain evidence="5">NBRC 111756</strain>
    </source>
</reference>
<evidence type="ECO:0000313" key="5">
    <source>
        <dbReference type="Proteomes" id="UP001596422"/>
    </source>
</evidence>
<dbReference type="RefSeq" id="WP_379912308.1">
    <property type="nucleotide sequence ID" value="NZ_JBHSWE010000001.1"/>
</dbReference>
<sequence length="160" mass="16581">MKLVKGLALGGLLAAAAPLYAADYAIDTQGAHASVNFRINHLGFSYVTGRFEKFSGQFSYDAANPNAASVQVEIDPASVDTNHAERDKHLRSADFLDVENNPKVSFVSTAYTTDGNGGGVLAGDLSLNGVTKPVEIQVSQIGEGEDPGAATAPASTAPRS</sequence>